<keyword evidence="3" id="KW-0597">Phosphoprotein</keyword>
<dbReference type="InterPro" id="IPR005844">
    <property type="entry name" value="A-D-PHexomutase_a/b/a-I"/>
</dbReference>
<evidence type="ECO:0000313" key="12">
    <source>
        <dbReference type="Proteomes" id="UP001501508"/>
    </source>
</evidence>
<dbReference type="PRINTS" id="PR00509">
    <property type="entry name" value="PGMPMM"/>
</dbReference>
<feature type="domain" description="Alpha-D-phosphohexomutase alpha/beta/alpha" evidence="10">
    <location>
        <begin position="329"/>
        <end position="453"/>
    </location>
</feature>
<dbReference type="InterPro" id="IPR036900">
    <property type="entry name" value="A-D-PHexomutase_C_sf"/>
</dbReference>
<organism evidence="11 12">
    <name type="scientific">Ravibacter arvi</name>
    <dbReference type="NCBI Taxonomy" id="2051041"/>
    <lineage>
        <taxon>Bacteria</taxon>
        <taxon>Pseudomonadati</taxon>
        <taxon>Bacteroidota</taxon>
        <taxon>Cytophagia</taxon>
        <taxon>Cytophagales</taxon>
        <taxon>Spirosomataceae</taxon>
        <taxon>Ravibacter</taxon>
    </lineage>
</organism>
<proteinExistence type="inferred from homology"/>
<dbReference type="CDD" id="cd05799">
    <property type="entry name" value="PGM2"/>
    <property type="match status" value="1"/>
</dbReference>
<name>A0ABP8LT12_9BACT</name>
<evidence type="ECO:0000256" key="2">
    <source>
        <dbReference type="ARBA" id="ARBA00010231"/>
    </source>
</evidence>
<dbReference type="PROSITE" id="PS00710">
    <property type="entry name" value="PGM_PMM"/>
    <property type="match status" value="1"/>
</dbReference>
<dbReference type="InterPro" id="IPR005846">
    <property type="entry name" value="A-D-PHexomutase_a/b/a-III"/>
</dbReference>
<dbReference type="PANTHER" id="PTHR45745:SF1">
    <property type="entry name" value="PHOSPHOGLUCOMUTASE 2B-RELATED"/>
    <property type="match status" value="1"/>
</dbReference>
<dbReference type="PANTHER" id="PTHR45745">
    <property type="entry name" value="PHOSPHOMANNOMUTASE 45A"/>
    <property type="match status" value="1"/>
</dbReference>
<evidence type="ECO:0000256" key="7">
    <source>
        <dbReference type="RuleBase" id="RU004326"/>
    </source>
</evidence>
<dbReference type="RefSeq" id="WP_345027291.1">
    <property type="nucleotide sequence ID" value="NZ_BAABEY010000012.1"/>
</dbReference>
<dbReference type="Gene3D" id="3.40.120.10">
    <property type="entry name" value="Alpha-D-Glucose-1,6-Bisphosphate, subunit A, domain 3"/>
    <property type="match status" value="3"/>
</dbReference>
<evidence type="ECO:0000259" key="9">
    <source>
        <dbReference type="Pfam" id="PF02879"/>
    </source>
</evidence>
<sequence>MSLEQLEPGVKEKVGKWLTGNYDQETKSAIQQLIDKDAVTELTDSFYKDLEFGTGGLRGLIGIGSNRMNRYTVGAATQGLANYLNKNFKGETIKVAIAHDSRIKSDEFAAIIANIFSANGITVYLFEALRPTPELSFAIRLLGCHSGVVVTASHNPKEYNGYKAYWTDGSQVVAPHDKNIIGEVNAITSVDAIRFEGNPALIHKVGAEIDEQYLDQILSLSISKDAIARQQDLKIVYTPLHGTGVTLVPKLLGKMGFRNVTVIEEQAEPNGNGQFPTVVYPNPEESEAMDLAVRKAREIDADLVMGTDPDSDRVGIAAKNHHGEIQLLNGNQTASLLIYYLLNAWREAGKLNGSQFVCKTIVTTDLIDTMAADYQVKCYNTLTGFKYIAQVIREKEGVEQFIGGGEESYGYLIGDAVRDKDAIASCAFIAELTAYAKDKGLSLFDLLIEIYKRFGFYYEGLISLTKKGKSGADEIQQLMSDFRANPPKTLAGSPVVRIDDYKSLQSADLKTNTTQSIPSGEMGIEPSNVLQFFTEDGTKFTCRPSGTEPKIKFYVGVRGALQDAADFDKVYEELRQKVKAIGEELGLK</sequence>
<keyword evidence="12" id="KW-1185">Reference proteome</keyword>
<protein>
    <submittedName>
        <fullName evidence="11">Phospho-sugar mutase</fullName>
    </submittedName>
</protein>
<keyword evidence="4 7" id="KW-0479">Metal-binding</keyword>
<evidence type="ECO:0000259" key="10">
    <source>
        <dbReference type="Pfam" id="PF02880"/>
    </source>
</evidence>
<accession>A0ABP8LT12</accession>
<evidence type="ECO:0000256" key="6">
    <source>
        <dbReference type="ARBA" id="ARBA00023235"/>
    </source>
</evidence>
<feature type="domain" description="Alpha-D-phosphohexomutase alpha/beta/alpha" evidence="9">
    <location>
        <begin position="212"/>
        <end position="319"/>
    </location>
</feature>
<dbReference type="InterPro" id="IPR005845">
    <property type="entry name" value="A-D-PHexomutase_a/b/a-II"/>
</dbReference>
<dbReference type="Pfam" id="PF02878">
    <property type="entry name" value="PGM_PMM_I"/>
    <property type="match status" value="1"/>
</dbReference>
<dbReference type="EMBL" id="BAABEY010000012">
    <property type="protein sequence ID" value="GAA4435484.1"/>
    <property type="molecule type" value="Genomic_DNA"/>
</dbReference>
<dbReference type="InterPro" id="IPR016055">
    <property type="entry name" value="A-D-PHexomutase_a/b/a-I/II/III"/>
</dbReference>
<dbReference type="Pfam" id="PF02880">
    <property type="entry name" value="PGM_PMM_III"/>
    <property type="match status" value="1"/>
</dbReference>
<evidence type="ECO:0000313" key="11">
    <source>
        <dbReference type="EMBL" id="GAA4435484.1"/>
    </source>
</evidence>
<feature type="domain" description="Alpha-D-phosphohexomutase alpha/beta/alpha" evidence="8">
    <location>
        <begin position="51"/>
        <end position="189"/>
    </location>
</feature>
<gene>
    <name evidence="11" type="ORF">GCM10023091_11980</name>
</gene>
<dbReference type="Proteomes" id="UP001501508">
    <property type="component" value="Unassembled WGS sequence"/>
</dbReference>
<dbReference type="InterPro" id="IPR016066">
    <property type="entry name" value="A-D-PHexomutase_CS"/>
</dbReference>
<reference evidence="12" key="1">
    <citation type="journal article" date="2019" name="Int. J. Syst. Evol. Microbiol.">
        <title>The Global Catalogue of Microorganisms (GCM) 10K type strain sequencing project: providing services to taxonomists for standard genome sequencing and annotation.</title>
        <authorList>
            <consortium name="The Broad Institute Genomics Platform"/>
            <consortium name="The Broad Institute Genome Sequencing Center for Infectious Disease"/>
            <person name="Wu L."/>
            <person name="Ma J."/>
        </authorList>
    </citation>
    <scope>NUCLEOTIDE SEQUENCE [LARGE SCALE GENOMIC DNA]</scope>
    <source>
        <strain evidence="12">JCM 31920</strain>
    </source>
</reference>
<evidence type="ECO:0000259" key="8">
    <source>
        <dbReference type="Pfam" id="PF02878"/>
    </source>
</evidence>
<comment type="cofactor">
    <cofactor evidence="1">
        <name>Mg(2+)</name>
        <dbReference type="ChEBI" id="CHEBI:18420"/>
    </cofactor>
</comment>
<evidence type="ECO:0000256" key="3">
    <source>
        <dbReference type="ARBA" id="ARBA00022553"/>
    </source>
</evidence>
<dbReference type="SUPFAM" id="SSF53738">
    <property type="entry name" value="Phosphoglucomutase, first 3 domains"/>
    <property type="match status" value="3"/>
</dbReference>
<dbReference type="SUPFAM" id="SSF55957">
    <property type="entry name" value="Phosphoglucomutase, C-terminal domain"/>
    <property type="match status" value="1"/>
</dbReference>
<keyword evidence="6" id="KW-0413">Isomerase</keyword>
<dbReference type="Pfam" id="PF02879">
    <property type="entry name" value="PGM_PMM_II"/>
    <property type="match status" value="1"/>
</dbReference>
<dbReference type="InterPro" id="IPR005841">
    <property type="entry name" value="Alpha-D-phosphohexomutase_SF"/>
</dbReference>
<evidence type="ECO:0000256" key="4">
    <source>
        <dbReference type="ARBA" id="ARBA00022723"/>
    </source>
</evidence>
<comment type="similarity">
    <text evidence="2 7">Belongs to the phosphohexose mutase family.</text>
</comment>
<comment type="caution">
    <text evidence="11">The sequence shown here is derived from an EMBL/GenBank/DDBJ whole genome shotgun (WGS) entry which is preliminary data.</text>
</comment>
<evidence type="ECO:0000256" key="1">
    <source>
        <dbReference type="ARBA" id="ARBA00001946"/>
    </source>
</evidence>
<dbReference type="Gene3D" id="3.30.310.50">
    <property type="entry name" value="Alpha-D-phosphohexomutase, C-terminal domain"/>
    <property type="match status" value="1"/>
</dbReference>
<keyword evidence="5 7" id="KW-0460">Magnesium</keyword>
<evidence type="ECO:0000256" key="5">
    <source>
        <dbReference type="ARBA" id="ARBA00022842"/>
    </source>
</evidence>